<feature type="chain" id="PRO_5035928398" description="FZ domain-containing protein" evidence="4">
    <location>
        <begin position="18"/>
        <end position="142"/>
    </location>
</feature>
<reference evidence="6 7" key="1">
    <citation type="submission" date="2020-04" db="EMBL/GenBank/DDBJ databases">
        <authorList>
            <person name="Alioto T."/>
            <person name="Alioto T."/>
            <person name="Gomez Garrido J."/>
        </authorList>
    </citation>
    <scope>NUCLEOTIDE SEQUENCE [LARGE SCALE GENOMIC DNA]</scope>
</reference>
<dbReference type="Pfam" id="PF01392">
    <property type="entry name" value="Fz"/>
    <property type="match status" value="1"/>
</dbReference>
<feature type="signal peptide" evidence="4">
    <location>
        <begin position="1"/>
        <end position="17"/>
    </location>
</feature>
<evidence type="ECO:0000256" key="4">
    <source>
        <dbReference type="SAM" id="SignalP"/>
    </source>
</evidence>
<dbReference type="EMBL" id="CADEPI010000131">
    <property type="protein sequence ID" value="CAB3376684.1"/>
    <property type="molecule type" value="Genomic_DNA"/>
</dbReference>
<evidence type="ECO:0000313" key="7">
    <source>
        <dbReference type="Proteomes" id="UP000494165"/>
    </source>
</evidence>
<dbReference type="SUPFAM" id="SSF63501">
    <property type="entry name" value="Frizzled cysteine-rich domain"/>
    <property type="match status" value="1"/>
</dbReference>
<evidence type="ECO:0000313" key="6">
    <source>
        <dbReference type="EMBL" id="CAB3376684.1"/>
    </source>
</evidence>
<dbReference type="GO" id="GO:0042813">
    <property type="term" value="F:Wnt receptor activity"/>
    <property type="evidence" value="ECO:0007669"/>
    <property type="project" value="TreeGrafter"/>
</dbReference>
<feature type="domain" description="FZ" evidence="5">
    <location>
        <begin position="24"/>
        <end position="135"/>
    </location>
</feature>
<proteinExistence type="predicted"/>
<evidence type="ECO:0000256" key="1">
    <source>
        <dbReference type="ARBA" id="ARBA00022473"/>
    </source>
</evidence>
<gene>
    <name evidence="6" type="ORF">CLODIP_2_CD05085</name>
</gene>
<dbReference type="InterPro" id="IPR036790">
    <property type="entry name" value="Frizzled_dom_sf"/>
</dbReference>
<comment type="caution">
    <text evidence="6">The sequence shown here is derived from an EMBL/GenBank/DDBJ whole genome shotgun (WGS) entry which is preliminary data.</text>
</comment>
<evidence type="ECO:0000259" key="5">
    <source>
        <dbReference type="PROSITE" id="PS50038"/>
    </source>
</evidence>
<dbReference type="InterPro" id="IPR020067">
    <property type="entry name" value="Frizzled_dom"/>
</dbReference>
<dbReference type="GO" id="GO:0035567">
    <property type="term" value="P:non-canonical Wnt signaling pathway"/>
    <property type="evidence" value="ECO:0007669"/>
    <property type="project" value="TreeGrafter"/>
</dbReference>
<dbReference type="PANTHER" id="PTHR11309:SF47">
    <property type="entry name" value="FRIZZLED"/>
    <property type="match status" value="1"/>
</dbReference>
<dbReference type="Gene3D" id="1.10.2000.10">
    <property type="entry name" value="Frizzled cysteine-rich domain"/>
    <property type="match status" value="1"/>
</dbReference>
<dbReference type="InterPro" id="IPR015526">
    <property type="entry name" value="Frizzled/SFRP"/>
</dbReference>
<name>A0A8S1D6Y1_9INSE</name>
<dbReference type="GO" id="GO:0017147">
    <property type="term" value="F:Wnt-protein binding"/>
    <property type="evidence" value="ECO:0007669"/>
    <property type="project" value="TreeGrafter"/>
</dbReference>
<dbReference type="Proteomes" id="UP000494165">
    <property type="component" value="Unassembled WGS sequence"/>
</dbReference>
<comment type="caution">
    <text evidence="3">Lacks conserved residue(s) required for the propagation of feature annotation.</text>
</comment>
<keyword evidence="2 3" id="KW-1015">Disulfide bond</keyword>
<dbReference type="PANTHER" id="PTHR11309">
    <property type="entry name" value="FRIZZLED"/>
    <property type="match status" value="1"/>
</dbReference>
<organism evidence="6 7">
    <name type="scientific">Cloeon dipterum</name>
    <dbReference type="NCBI Taxonomy" id="197152"/>
    <lineage>
        <taxon>Eukaryota</taxon>
        <taxon>Metazoa</taxon>
        <taxon>Ecdysozoa</taxon>
        <taxon>Arthropoda</taxon>
        <taxon>Hexapoda</taxon>
        <taxon>Insecta</taxon>
        <taxon>Pterygota</taxon>
        <taxon>Palaeoptera</taxon>
        <taxon>Ephemeroptera</taxon>
        <taxon>Pisciforma</taxon>
        <taxon>Baetidae</taxon>
        <taxon>Cloeon</taxon>
    </lineage>
</organism>
<dbReference type="AlphaFoldDB" id="A0A8S1D6Y1"/>
<feature type="disulfide bond" evidence="3">
    <location>
        <begin position="98"/>
        <end position="122"/>
    </location>
</feature>
<keyword evidence="7" id="KW-1185">Reference proteome</keyword>
<keyword evidence="4" id="KW-0732">Signal</keyword>
<sequence length="142" mass="15395">MTRKIQVVLLMVGLAAGQVTFDWCETLTVPFCQDVPNMPYNLTYKTNSLSQKKQQDAGLDAFLPVKNCSSNFQALLCNVFAPACTVLPHPIPPCRSACVAAKSACEAPMSRSGIAWPHELDCGKFPDDGKPCIDVEDSSAEQ</sequence>
<dbReference type="OrthoDB" id="10053709at2759"/>
<accession>A0A8S1D6Y1</accession>
<dbReference type="PROSITE" id="PS50038">
    <property type="entry name" value="FZ"/>
    <property type="match status" value="1"/>
</dbReference>
<protein>
    <recommendedName>
        <fullName evidence="5">FZ domain-containing protein</fullName>
    </recommendedName>
</protein>
<dbReference type="GO" id="GO:0005886">
    <property type="term" value="C:plasma membrane"/>
    <property type="evidence" value="ECO:0007669"/>
    <property type="project" value="TreeGrafter"/>
</dbReference>
<dbReference type="GO" id="GO:0060070">
    <property type="term" value="P:canonical Wnt signaling pathway"/>
    <property type="evidence" value="ECO:0007669"/>
    <property type="project" value="TreeGrafter"/>
</dbReference>
<evidence type="ECO:0000256" key="2">
    <source>
        <dbReference type="ARBA" id="ARBA00023157"/>
    </source>
</evidence>
<dbReference type="SMART" id="SM00063">
    <property type="entry name" value="FRI"/>
    <property type="match status" value="1"/>
</dbReference>
<keyword evidence="1" id="KW-0217">Developmental protein</keyword>
<evidence type="ECO:0000256" key="3">
    <source>
        <dbReference type="PROSITE-ProRule" id="PRU00090"/>
    </source>
</evidence>